<dbReference type="EMBL" id="UOGC01000135">
    <property type="protein sequence ID" value="VAX22271.1"/>
    <property type="molecule type" value="Genomic_DNA"/>
</dbReference>
<gene>
    <name evidence="1" type="ORF">MNBD_NITROSPINAE01-872</name>
</gene>
<evidence type="ECO:0000313" key="1">
    <source>
        <dbReference type="EMBL" id="VAX22271.1"/>
    </source>
</evidence>
<organism evidence="1">
    <name type="scientific">hydrothermal vent metagenome</name>
    <dbReference type="NCBI Taxonomy" id="652676"/>
    <lineage>
        <taxon>unclassified sequences</taxon>
        <taxon>metagenomes</taxon>
        <taxon>ecological metagenomes</taxon>
    </lineage>
</organism>
<dbReference type="InterPro" id="IPR036280">
    <property type="entry name" value="Multihaem_cyt_sf"/>
</dbReference>
<dbReference type="SUPFAM" id="SSF48695">
    <property type="entry name" value="Multiheme cytochromes"/>
    <property type="match status" value="1"/>
</dbReference>
<dbReference type="Gene3D" id="3.90.10.10">
    <property type="entry name" value="Cytochrome C3"/>
    <property type="match status" value="1"/>
</dbReference>
<dbReference type="AlphaFoldDB" id="A0A3B1C6J9"/>
<name>A0A3B1C6J9_9ZZZZ</name>
<accession>A0A3B1C6J9</accession>
<reference evidence="1" key="1">
    <citation type="submission" date="2018-06" db="EMBL/GenBank/DDBJ databases">
        <authorList>
            <person name="Zhirakovskaya E."/>
        </authorList>
    </citation>
    <scope>NUCLEOTIDE SEQUENCE</scope>
</reference>
<proteinExistence type="predicted"/>
<sequence>MRLKRRTLPSRAVKLAIMLFVGFFLAPNISAIADSRGYAKVKRYRYTRKVKKPSYVQKLVVPFEFEVNSSVLCAECHAGHLGTAQVYQTILTSAKHQIGALYFAQNRSVKHLRPFPDVYLENGTISCLSCHDGYTEELINNNRHVLERGSQGMQDCSACHYF</sequence>
<protein>
    <submittedName>
        <fullName evidence="1">Uncharacterized protein</fullName>
    </submittedName>
</protein>